<evidence type="ECO:0008006" key="7">
    <source>
        <dbReference type="Google" id="ProtNLM"/>
    </source>
</evidence>
<proteinExistence type="inferred from homology"/>
<feature type="region of interest" description="Disordered" evidence="4">
    <location>
        <begin position="87"/>
        <end position="118"/>
    </location>
</feature>
<comment type="caution">
    <text evidence="5">The sequence shown here is derived from an EMBL/GenBank/DDBJ whole genome shotgun (WGS) entry which is preliminary data.</text>
</comment>
<gene>
    <name evidence="5" type="ORF">M5K25_020474</name>
</gene>
<dbReference type="PANTHER" id="PTHR31636">
    <property type="entry name" value="OSJNBA0084A10.13 PROTEIN-RELATED"/>
    <property type="match status" value="1"/>
</dbReference>
<protein>
    <recommendedName>
        <fullName evidence="7">Nodulation-signaling pathway 2 protein</fullName>
    </recommendedName>
</protein>
<evidence type="ECO:0000256" key="4">
    <source>
        <dbReference type="SAM" id="MobiDB-lite"/>
    </source>
</evidence>
<dbReference type="AlphaFoldDB" id="A0ABD0UAQ4"/>
<accession>A0ABD0UAQ4</accession>
<dbReference type="Pfam" id="PF03514">
    <property type="entry name" value="GRAS"/>
    <property type="match status" value="1"/>
</dbReference>
<feature type="compositionally biased region" description="Low complexity" evidence="4">
    <location>
        <begin position="96"/>
        <end position="105"/>
    </location>
</feature>
<reference evidence="5 6" key="1">
    <citation type="journal article" date="2024" name="Plant Biotechnol. J.">
        <title>Dendrobium thyrsiflorum genome and its molecular insights into genes involved in important horticultural traits.</title>
        <authorList>
            <person name="Chen B."/>
            <person name="Wang J.Y."/>
            <person name="Zheng P.J."/>
            <person name="Li K.L."/>
            <person name="Liang Y.M."/>
            <person name="Chen X.F."/>
            <person name="Zhang C."/>
            <person name="Zhao X."/>
            <person name="He X."/>
            <person name="Zhang G.Q."/>
            <person name="Liu Z.J."/>
            <person name="Xu Q."/>
        </authorList>
    </citation>
    <scope>NUCLEOTIDE SEQUENCE [LARGE SCALE GENOMIC DNA]</scope>
    <source>
        <strain evidence="5">GZMU011</strain>
    </source>
</reference>
<evidence type="ECO:0000313" key="6">
    <source>
        <dbReference type="Proteomes" id="UP001552299"/>
    </source>
</evidence>
<dbReference type="PROSITE" id="PS50985">
    <property type="entry name" value="GRAS"/>
    <property type="match status" value="1"/>
</dbReference>
<dbReference type="InterPro" id="IPR005202">
    <property type="entry name" value="TF_GRAS"/>
</dbReference>
<comment type="similarity">
    <text evidence="3">Belongs to the GRAS family.</text>
</comment>
<comment type="caution">
    <text evidence="3">Lacks conserved residue(s) required for the propagation of feature annotation.</text>
</comment>
<feature type="region of interest" description="Leucine repeat II (LRII)" evidence="3">
    <location>
        <begin position="292"/>
        <end position="324"/>
    </location>
</feature>
<feature type="region of interest" description="SAW" evidence="3">
    <location>
        <begin position="434"/>
        <end position="505"/>
    </location>
</feature>
<evidence type="ECO:0000256" key="3">
    <source>
        <dbReference type="PROSITE-ProRule" id="PRU01191"/>
    </source>
</evidence>
<keyword evidence="6" id="KW-1185">Reference proteome</keyword>
<sequence length="520" mass="57106">MGLFDSKNINISAEGETESDIKNREAMELVLDDLPALIFSVGSSTTTTTTVNDDISWDDWPSPHLNWSHEDFHPFFAAAAGDHYFATPPHNIQNQSSSTSSTTTTPEDDPTPPTKFPVESDKTQRLLHLLTAVAEALSGDLNGQYLARVILIRLKELLSTDNAGSGIERLTNHFTEALDALLDGDATFPRRSESNQFPYRHYPAAEVLTAFQLLQDMSPIASFGHLTANQAIIEAVAGERRVHIVDYDIAEGIQWASLIQAMVSRNDGLPPPHLKITAVTNSRRRSASAAKETGRRLSDFAASLGQPFSFRLCRLDQQKRFQPAAVKVVKGEPVVVNCVLCPGQVGYGHGSVTSVGSFLLGAVALRARLVTLIEEDIGAAAGDEKGSFLRRFMIELERYMAIWESLEAGFPKQGRVREMVERVILGPRIIGAVRRAYGCEPMAEECGEWMAAAGFARVELSFFNLCQARLLLGIFNDGYKVEDDASNKLLLSWKSRRLLSASVWTIPTRMSPSPSPSLAI</sequence>
<keyword evidence="1" id="KW-0805">Transcription regulation</keyword>
<dbReference type="Proteomes" id="UP001552299">
    <property type="component" value="Unassembled WGS sequence"/>
</dbReference>
<organism evidence="5 6">
    <name type="scientific">Dendrobium thyrsiflorum</name>
    <name type="common">Pinecone-like raceme dendrobium</name>
    <name type="synonym">Orchid</name>
    <dbReference type="NCBI Taxonomy" id="117978"/>
    <lineage>
        <taxon>Eukaryota</taxon>
        <taxon>Viridiplantae</taxon>
        <taxon>Streptophyta</taxon>
        <taxon>Embryophyta</taxon>
        <taxon>Tracheophyta</taxon>
        <taxon>Spermatophyta</taxon>
        <taxon>Magnoliopsida</taxon>
        <taxon>Liliopsida</taxon>
        <taxon>Asparagales</taxon>
        <taxon>Orchidaceae</taxon>
        <taxon>Epidendroideae</taxon>
        <taxon>Malaxideae</taxon>
        <taxon>Dendrobiinae</taxon>
        <taxon>Dendrobium</taxon>
    </lineage>
</organism>
<evidence type="ECO:0000256" key="1">
    <source>
        <dbReference type="ARBA" id="ARBA00023015"/>
    </source>
</evidence>
<feature type="region of interest" description="VHIID" evidence="3">
    <location>
        <begin position="211"/>
        <end position="276"/>
    </location>
</feature>
<evidence type="ECO:0000256" key="2">
    <source>
        <dbReference type="ARBA" id="ARBA00023163"/>
    </source>
</evidence>
<feature type="short sequence motif" description="VHIID" evidence="3">
    <location>
        <begin position="242"/>
        <end position="246"/>
    </location>
</feature>
<name>A0ABD0UAQ4_DENTH</name>
<dbReference type="EMBL" id="JANQDX010000016">
    <property type="protein sequence ID" value="KAL0909590.1"/>
    <property type="molecule type" value="Genomic_DNA"/>
</dbReference>
<keyword evidence="2" id="KW-0804">Transcription</keyword>
<evidence type="ECO:0000313" key="5">
    <source>
        <dbReference type="EMBL" id="KAL0909590.1"/>
    </source>
</evidence>